<reference evidence="1 2" key="1">
    <citation type="submission" date="2018-03" db="EMBL/GenBank/DDBJ databases">
        <title>Genomic Encyclopedia of Archaeal and Bacterial Type Strains, Phase II (KMG-II): from individual species to whole genera.</title>
        <authorList>
            <person name="Goeker M."/>
        </authorList>
    </citation>
    <scope>NUCLEOTIDE SEQUENCE [LARGE SCALE GENOMIC DNA]</scope>
    <source>
        <strain evidence="1 2">DSM 28354</strain>
    </source>
</reference>
<proteinExistence type="predicted"/>
<sequence length="148" mass="17262">MNLFPLPDWADKTVSVDKRDEINQALDLMTEAYVDWFPTDNENATYLAYRMLKALEADGYQLTRIQSDEETYVYSVLITNTYLGRDDTNYDLIRYSLSKRHLIDWLLEEAAVEFTSEEIWEAVMGEKSIEPKHGWGGYGIKFDKIKVS</sequence>
<accession>A0A2T0SYB8</accession>
<evidence type="ECO:0000313" key="1">
    <source>
        <dbReference type="EMBL" id="PRY38390.1"/>
    </source>
</evidence>
<dbReference type="AlphaFoldDB" id="A0A2T0SYB8"/>
<evidence type="ECO:0000313" key="2">
    <source>
        <dbReference type="Proteomes" id="UP000238375"/>
    </source>
</evidence>
<dbReference type="Proteomes" id="UP000238375">
    <property type="component" value="Unassembled WGS sequence"/>
</dbReference>
<dbReference type="EMBL" id="PVTE01000009">
    <property type="protein sequence ID" value="PRY38390.1"/>
    <property type="molecule type" value="Genomic_DNA"/>
</dbReference>
<organism evidence="1 2">
    <name type="scientific">Spirosoma oryzae</name>
    <dbReference type="NCBI Taxonomy" id="1469603"/>
    <lineage>
        <taxon>Bacteria</taxon>
        <taxon>Pseudomonadati</taxon>
        <taxon>Bacteroidota</taxon>
        <taxon>Cytophagia</taxon>
        <taxon>Cytophagales</taxon>
        <taxon>Cytophagaceae</taxon>
        <taxon>Spirosoma</taxon>
    </lineage>
</organism>
<keyword evidence="2" id="KW-1185">Reference proteome</keyword>
<dbReference type="RefSeq" id="WP_106138122.1">
    <property type="nucleotide sequence ID" value="NZ_PVTE01000009.1"/>
</dbReference>
<protein>
    <submittedName>
        <fullName evidence="1">Uncharacterized protein</fullName>
    </submittedName>
</protein>
<name>A0A2T0SYB8_9BACT</name>
<gene>
    <name evidence="1" type="ORF">CLV58_109117</name>
</gene>
<comment type="caution">
    <text evidence="1">The sequence shown here is derived from an EMBL/GenBank/DDBJ whole genome shotgun (WGS) entry which is preliminary data.</text>
</comment>